<keyword evidence="1" id="KW-0175">Coiled coil</keyword>
<gene>
    <name evidence="2" type="ORF">SVUK_LOCUS20773</name>
</gene>
<dbReference type="Gene3D" id="1.10.287.1490">
    <property type="match status" value="1"/>
</dbReference>
<feature type="non-terminal residue" evidence="2">
    <location>
        <position position="1"/>
    </location>
</feature>
<accession>A0A3P7LTX8</accession>
<keyword evidence="3" id="KW-1185">Reference proteome</keyword>
<evidence type="ECO:0000256" key="1">
    <source>
        <dbReference type="SAM" id="Coils"/>
    </source>
</evidence>
<name>A0A3P7LTX8_STRVU</name>
<organism evidence="2 3">
    <name type="scientific">Strongylus vulgaris</name>
    <name type="common">Blood worm</name>
    <dbReference type="NCBI Taxonomy" id="40348"/>
    <lineage>
        <taxon>Eukaryota</taxon>
        <taxon>Metazoa</taxon>
        <taxon>Ecdysozoa</taxon>
        <taxon>Nematoda</taxon>
        <taxon>Chromadorea</taxon>
        <taxon>Rhabditida</taxon>
        <taxon>Rhabditina</taxon>
        <taxon>Rhabditomorpha</taxon>
        <taxon>Strongyloidea</taxon>
        <taxon>Strongylidae</taxon>
        <taxon>Strongylus</taxon>
    </lineage>
</organism>
<dbReference type="Proteomes" id="UP000270094">
    <property type="component" value="Unassembled WGS sequence"/>
</dbReference>
<evidence type="ECO:0008006" key="4">
    <source>
        <dbReference type="Google" id="ProtNLM"/>
    </source>
</evidence>
<evidence type="ECO:0000313" key="2">
    <source>
        <dbReference type="EMBL" id="VDM85775.1"/>
    </source>
</evidence>
<feature type="coiled-coil region" evidence="1">
    <location>
        <begin position="5"/>
        <end position="158"/>
    </location>
</feature>
<dbReference type="AlphaFoldDB" id="A0A3P7LTX8"/>
<proteinExistence type="predicted"/>
<reference evidence="2 3" key="1">
    <citation type="submission" date="2018-11" db="EMBL/GenBank/DDBJ databases">
        <authorList>
            <consortium name="Pathogen Informatics"/>
        </authorList>
    </citation>
    <scope>NUCLEOTIDE SEQUENCE [LARGE SCALE GENOMIC DNA]</scope>
</reference>
<dbReference type="EMBL" id="UYYB01145143">
    <property type="protein sequence ID" value="VDM85775.1"/>
    <property type="molecule type" value="Genomic_DNA"/>
</dbReference>
<sequence length="203" mass="23622">FDKIVEEWKRKVDDIQKEIDATNRDSRNTSTEVFKLKSAMENLTEQCESLRRENKNYVQEIRDVNEQITQGGRTFHELQKAVKRIELEKEELQHALDEAEAALEAEESKVKELQGQVDDEQRRREEIRENYLAAEKRLAIALAETEEVLQRIDTAEKRVSRKEIIENLGLERVCGKREALCEKKISAHAALYGFVSNNHIAQT</sequence>
<dbReference type="OrthoDB" id="5875537at2759"/>
<evidence type="ECO:0000313" key="3">
    <source>
        <dbReference type="Proteomes" id="UP000270094"/>
    </source>
</evidence>
<protein>
    <recommendedName>
        <fullName evidence="4">Myosin tail domain-containing protein</fullName>
    </recommendedName>
</protein>
<dbReference type="SUPFAM" id="SSF90257">
    <property type="entry name" value="Myosin rod fragments"/>
    <property type="match status" value="1"/>
</dbReference>